<sequence length="45" mass="5317">MPNILMTRIDNARCTRGGRDWTNTLGANSWWWPTTRRPPIRCSRT</sequence>
<comment type="caution">
    <text evidence="1">The sequence shown here is derived from an EMBL/GenBank/DDBJ whole genome shotgun (WGS) entry which is preliminary data.</text>
</comment>
<proteinExistence type="predicted"/>
<accession>A0A939SVF1</accession>
<evidence type="ECO:0000313" key="1">
    <source>
        <dbReference type="EMBL" id="MBO2007153.1"/>
    </source>
</evidence>
<protein>
    <submittedName>
        <fullName evidence="1">Uncharacterized protein</fullName>
    </submittedName>
</protein>
<reference evidence="1" key="1">
    <citation type="submission" date="2021-03" db="EMBL/GenBank/DDBJ databases">
        <title>Molecular epidemiology and mechanisms of colistin and carbapenem resistance in Enterobacteriaceae from clinical isolates, the environment and porcine samples in Pretoria, South Africa.</title>
        <authorList>
            <person name="Bogoshi D."/>
            <person name="Mbelle N.M."/>
            <person name="Naidoo V."/>
            <person name="Osei Sekyere J."/>
        </authorList>
    </citation>
    <scope>NUCLEOTIDE SEQUENCE</scope>
    <source>
        <strain evidence="1">C080</strain>
    </source>
</reference>
<gene>
    <name evidence="1" type="ORF">J4732_17270</name>
</gene>
<organism evidence="1">
    <name type="scientific">Serratia marcescens</name>
    <dbReference type="NCBI Taxonomy" id="615"/>
    <lineage>
        <taxon>Bacteria</taxon>
        <taxon>Pseudomonadati</taxon>
        <taxon>Pseudomonadota</taxon>
        <taxon>Gammaproteobacteria</taxon>
        <taxon>Enterobacterales</taxon>
        <taxon>Yersiniaceae</taxon>
        <taxon>Serratia</taxon>
    </lineage>
</organism>
<dbReference type="AlphaFoldDB" id="A0A939SVF1"/>
<dbReference type="EMBL" id="JAGETR010000124">
    <property type="protein sequence ID" value="MBO2007153.1"/>
    <property type="molecule type" value="Genomic_DNA"/>
</dbReference>
<name>A0A939SVF1_SERMA</name>